<dbReference type="AlphaFoldDB" id="A0A0C3A5L5"/>
<name>A0A0C3A5L5_9AGAM</name>
<proteinExistence type="predicted"/>
<dbReference type="EMBL" id="KN822007">
    <property type="protein sequence ID" value="KIM68978.1"/>
    <property type="molecule type" value="Genomic_DNA"/>
</dbReference>
<accession>A0A0C3A5L5</accession>
<reference evidence="2" key="2">
    <citation type="submission" date="2015-01" db="EMBL/GenBank/DDBJ databases">
        <title>Evolutionary Origins and Diversification of the Mycorrhizal Mutualists.</title>
        <authorList>
            <consortium name="DOE Joint Genome Institute"/>
            <consortium name="Mycorrhizal Genomics Consortium"/>
            <person name="Kohler A."/>
            <person name="Kuo A."/>
            <person name="Nagy L.G."/>
            <person name="Floudas D."/>
            <person name="Copeland A."/>
            <person name="Barry K.W."/>
            <person name="Cichocki N."/>
            <person name="Veneault-Fourrey C."/>
            <person name="LaButti K."/>
            <person name="Lindquist E.A."/>
            <person name="Lipzen A."/>
            <person name="Lundell T."/>
            <person name="Morin E."/>
            <person name="Murat C."/>
            <person name="Riley R."/>
            <person name="Ohm R."/>
            <person name="Sun H."/>
            <person name="Tunlid A."/>
            <person name="Henrissat B."/>
            <person name="Grigoriev I.V."/>
            <person name="Hibbett D.S."/>
            <person name="Martin F."/>
        </authorList>
    </citation>
    <scope>NUCLEOTIDE SEQUENCE [LARGE SCALE GENOMIC DNA]</scope>
    <source>
        <strain evidence="2">Foug A</strain>
    </source>
</reference>
<reference evidence="1 2" key="1">
    <citation type="submission" date="2014-04" db="EMBL/GenBank/DDBJ databases">
        <authorList>
            <consortium name="DOE Joint Genome Institute"/>
            <person name="Kuo A."/>
            <person name="Kohler A."/>
            <person name="Nagy L.G."/>
            <person name="Floudas D."/>
            <person name="Copeland A."/>
            <person name="Barry K.W."/>
            <person name="Cichocki N."/>
            <person name="Veneault-Fourrey C."/>
            <person name="LaButti K."/>
            <person name="Lindquist E.A."/>
            <person name="Lipzen A."/>
            <person name="Lundell T."/>
            <person name="Morin E."/>
            <person name="Murat C."/>
            <person name="Sun H."/>
            <person name="Tunlid A."/>
            <person name="Henrissat B."/>
            <person name="Grigoriev I.V."/>
            <person name="Hibbett D.S."/>
            <person name="Martin F."/>
            <person name="Nordberg H.P."/>
            <person name="Cantor M.N."/>
            <person name="Hua S.X."/>
        </authorList>
    </citation>
    <scope>NUCLEOTIDE SEQUENCE [LARGE SCALE GENOMIC DNA]</scope>
    <source>
        <strain evidence="1 2">Foug A</strain>
    </source>
</reference>
<organism evidence="1 2">
    <name type="scientific">Scleroderma citrinum Foug A</name>
    <dbReference type="NCBI Taxonomy" id="1036808"/>
    <lineage>
        <taxon>Eukaryota</taxon>
        <taxon>Fungi</taxon>
        <taxon>Dikarya</taxon>
        <taxon>Basidiomycota</taxon>
        <taxon>Agaricomycotina</taxon>
        <taxon>Agaricomycetes</taxon>
        <taxon>Agaricomycetidae</taxon>
        <taxon>Boletales</taxon>
        <taxon>Sclerodermatineae</taxon>
        <taxon>Sclerodermataceae</taxon>
        <taxon>Scleroderma</taxon>
    </lineage>
</organism>
<dbReference type="InParanoid" id="A0A0C3A5L5"/>
<gene>
    <name evidence="1" type="ORF">SCLCIDRAFT_1208390</name>
</gene>
<keyword evidence="2" id="KW-1185">Reference proteome</keyword>
<protein>
    <submittedName>
        <fullName evidence="1">Uncharacterized protein</fullName>
    </submittedName>
</protein>
<dbReference type="HOGENOM" id="CLU_2706313_0_0_1"/>
<sequence>MRLLLKSAVGFIDLAVADHRPSLIPSPRTAHSRKFPLLSDSPRQVVVDALVTSGHAHRRFPRRSSEDGFQEVQ</sequence>
<dbReference type="Proteomes" id="UP000053989">
    <property type="component" value="Unassembled WGS sequence"/>
</dbReference>
<evidence type="ECO:0000313" key="2">
    <source>
        <dbReference type="Proteomes" id="UP000053989"/>
    </source>
</evidence>
<evidence type="ECO:0000313" key="1">
    <source>
        <dbReference type="EMBL" id="KIM68978.1"/>
    </source>
</evidence>